<feature type="chain" id="PRO_5045293438" evidence="2">
    <location>
        <begin position="28"/>
        <end position="771"/>
    </location>
</feature>
<dbReference type="InterPro" id="IPR025584">
    <property type="entry name" value="Cthe_2159"/>
</dbReference>
<feature type="region of interest" description="Disordered" evidence="1">
    <location>
        <begin position="303"/>
        <end position="397"/>
    </location>
</feature>
<feature type="compositionally biased region" description="Low complexity" evidence="1">
    <location>
        <begin position="346"/>
        <end position="364"/>
    </location>
</feature>
<comment type="caution">
    <text evidence="3">The sequence shown here is derived from an EMBL/GenBank/DDBJ whole genome shotgun (WGS) entry which is preliminary data.</text>
</comment>
<feature type="compositionally biased region" description="Gly residues" evidence="1">
    <location>
        <begin position="491"/>
        <end position="504"/>
    </location>
</feature>
<dbReference type="Pfam" id="PF14262">
    <property type="entry name" value="Cthe_2159"/>
    <property type="match status" value="1"/>
</dbReference>
<feature type="non-terminal residue" evidence="3">
    <location>
        <position position="771"/>
    </location>
</feature>
<feature type="signal peptide" evidence="2">
    <location>
        <begin position="1"/>
        <end position="27"/>
    </location>
</feature>
<dbReference type="PROSITE" id="PS51257">
    <property type="entry name" value="PROKAR_LIPOPROTEIN"/>
    <property type="match status" value="1"/>
</dbReference>
<protein>
    <submittedName>
        <fullName evidence="3">Carbohydrate-binding domain-containing protein</fullName>
    </submittedName>
</protein>
<dbReference type="Proteomes" id="UP001343257">
    <property type="component" value="Unassembled WGS sequence"/>
</dbReference>
<feature type="region of interest" description="Disordered" evidence="1">
    <location>
        <begin position="751"/>
        <end position="771"/>
    </location>
</feature>
<organism evidence="3 4">
    <name type="scientific">Paenibacillus chibensis</name>
    <dbReference type="NCBI Taxonomy" id="59846"/>
    <lineage>
        <taxon>Bacteria</taxon>
        <taxon>Bacillati</taxon>
        <taxon>Bacillota</taxon>
        <taxon>Bacilli</taxon>
        <taxon>Bacillales</taxon>
        <taxon>Paenibacillaceae</taxon>
        <taxon>Paenibacillus</taxon>
    </lineage>
</organism>
<keyword evidence="2" id="KW-0732">Signal</keyword>
<feature type="compositionally biased region" description="Polar residues" evidence="1">
    <location>
        <begin position="324"/>
        <end position="338"/>
    </location>
</feature>
<name>A0ABU6PTV7_9BACL</name>
<evidence type="ECO:0000313" key="3">
    <source>
        <dbReference type="EMBL" id="MED5018323.1"/>
    </source>
</evidence>
<accession>A0ABU6PTV7</accession>
<evidence type="ECO:0000256" key="2">
    <source>
        <dbReference type="SAM" id="SignalP"/>
    </source>
</evidence>
<evidence type="ECO:0000313" key="4">
    <source>
        <dbReference type="Proteomes" id="UP001343257"/>
    </source>
</evidence>
<feature type="compositionally biased region" description="Polar residues" evidence="1">
    <location>
        <begin position="371"/>
        <end position="385"/>
    </location>
</feature>
<feature type="compositionally biased region" description="Polar residues" evidence="1">
    <location>
        <begin position="517"/>
        <end position="545"/>
    </location>
</feature>
<sequence length="771" mass="75961">MKPSYKTKFATILILAAMLASGCTTNAASNTTSEGSTAVETDTAAVDASTVNAELAGLKIKDLVEYDNDDTNADWAAGDATTITLSGTSATVAGEGAQASGGDVKISSAGTYVISGKLTSGSLVVDAGKDDIVHLVLNGAQIVSPNGPAIQIKKAGKTVLTLNKDTTNTLSDGKSYADTSDDAPTAALYSKGDLTINGTGKLTVQGNYKDGITSKDDLKIVSGTLDVNAADDGIIGRDLTAIKTGMIHVNAGGDGFRTTYDGDKDKGYLVIEGGTFNIDAGSDGFQASASLLIDGGTYNVVTGGGSANAEPHQEEMPMGRPDFGSQTGAGSANGSKEAQGTGSGDEGAAAASGTMAATTGTDTASKGAKTADSTTGGTDASQTANEESESKSMKGLKAEKGIAVSDGTFTIDSADDSVHSNGSILVSGGQLGLATGDDGIHADVSIVISGGKVNVKQSYEGIEAADISISGGEIHVVASDDGVNASDGSGSEEGPGGMFGGGRPEGMPGQAAPDDQAQGSGTQTQSDKTQSGTAASQTNQAPSANQTQTGDQAQGQQPPAGGQGMPGGPGGSAGTAKLTISGGYLTVDAAGDGLDANGSIVMTGGTVLVNGPTSNGDGALDYDGTFEQSGGLLIAAGSSGMAQATSESSPQRSMMMTFPSTLKAGTLVTLADSKGTPILSFAPAKSIQNIVISTPDLKAGETYTIYTGGTSTGTKTDGLYQKGKLTGGTKIVSFKLGDTVTYVNESGVTTGGNGFGGGRGQGGLGGGRGKG</sequence>
<keyword evidence="4" id="KW-1185">Reference proteome</keyword>
<proteinExistence type="predicted"/>
<dbReference type="RefSeq" id="WP_328278561.1">
    <property type="nucleotide sequence ID" value="NZ_JARTLD010000032.1"/>
</dbReference>
<reference evidence="3 4" key="1">
    <citation type="submission" date="2023-03" db="EMBL/GenBank/DDBJ databases">
        <title>Bacillus Genome Sequencing.</title>
        <authorList>
            <person name="Dunlap C."/>
        </authorList>
    </citation>
    <scope>NUCLEOTIDE SEQUENCE [LARGE SCALE GENOMIC DNA]</scope>
    <source>
        <strain evidence="3 4">NRS-52</strain>
    </source>
</reference>
<evidence type="ECO:0000256" key="1">
    <source>
        <dbReference type="SAM" id="MobiDB-lite"/>
    </source>
</evidence>
<feature type="compositionally biased region" description="Basic and acidic residues" evidence="1">
    <location>
        <begin position="388"/>
        <end position="397"/>
    </location>
</feature>
<feature type="region of interest" description="Disordered" evidence="1">
    <location>
        <begin position="479"/>
        <end position="575"/>
    </location>
</feature>
<dbReference type="EMBL" id="JARTLD010000032">
    <property type="protein sequence ID" value="MED5018323.1"/>
    <property type="molecule type" value="Genomic_DNA"/>
</dbReference>
<feature type="compositionally biased region" description="Gly residues" evidence="1">
    <location>
        <begin position="561"/>
        <end position="573"/>
    </location>
</feature>
<feature type="compositionally biased region" description="Low complexity" evidence="1">
    <location>
        <begin position="546"/>
        <end position="560"/>
    </location>
</feature>
<gene>
    <name evidence="3" type="ORF">P9847_13510</name>
</gene>